<evidence type="ECO:0000256" key="1">
    <source>
        <dbReference type="ARBA" id="ARBA00006479"/>
    </source>
</evidence>
<dbReference type="InterPro" id="IPR043129">
    <property type="entry name" value="ATPase_NBD"/>
</dbReference>
<dbReference type="Gene3D" id="3.30.420.40">
    <property type="match status" value="2"/>
</dbReference>
<organism evidence="2 3">
    <name type="scientific">Nocardia callitridis</name>
    <dbReference type="NCBI Taxonomy" id="648753"/>
    <lineage>
        <taxon>Bacteria</taxon>
        <taxon>Bacillati</taxon>
        <taxon>Actinomycetota</taxon>
        <taxon>Actinomycetes</taxon>
        <taxon>Mycobacteriales</taxon>
        <taxon>Nocardiaceae</taxon>
        <taxon>Nocardia</taxon>
    </lineage>
</organism>
<evidence type="ECO:0000313" key="3">
    <source>
        <dbReference type="Proteomes" id="UP001500603"/>
    </source>
</evidence>
<dbReference type="RefSeq" id="WP_345497785.1">
    <property type="nucleotide sequence ID" value="NZ_BAABJM010000005.1"/>
</dbReference>
<proteinExistence type="inferred from homology"/>
<protein>
    <submittedName>
        <fullName evidence="2">ROK family protein</fullName>
    </submittedName>
</protein>
<dbReference type="Proteomes" id="UP001500603">
    <property type="component" value="Unassembled WGS sequence"/>
</dbReference>
<dbReference type="PANTHER" id="PTHR18964">
    <property type="entry name" value="ROK (REPRESSOR, ORF, KINASE) FAMILY"/>
    <property type="match status" value="1"/>
</dbReference>
<name>A0ABP9KNE6_9NOCA</name>
<dbReference type="InterPro" id="IPR000600">
    <property type="entry name" value="ROK"/>
</dbReference>
<evidence type="ECO:0000313" key="2">
    <source>
        <dbReference type="EMBL" id="GAA5062326.1"/>
    </source>
</evidence>
<accession>A0ABP9KNE6</accession>
<reference evidence="3" key="1">
    <citation type="journal article" date="2019" name="Int. J. Syst. Evol. Microbiol.">
        <title>The Global Catalogue of Microorganisms (GCM) 10K type strain sequencing project: providing services to taxonomists for standard genome sequencing and annotation.</title>
        <authorList>
            <consortium name="The Broad Institute Genomics Platform"/>
            <consortium name="The Broad Institute Genome Sequencing Center for Infectious Disease"/>
            <person name="Wu L."/>
            <person name="Ma J."/>
        </authorList>
    </citation>
    <scope>NUCLEOTIDE SEQUENCE [LARGE SCALE GENOMIC DNA]</scope>
    <source>
        <strain evidence="3">JCM 18298</strain>
    </source>
</reference>
<sequence length="295" mass="29938">MTTLALEIGTKGFAASRIEDDDPDSVRRIALPTSDAWARCRDLLLETARGDQVTGVGIGSIGPIDMPAGVVAPSEIAQWRTGFAIVEAVGKVFPSASVQLGFAGVCQALAERNFGMTTEVMDSLSLIVSDRISAGVMVGGFVAVGRTGNGGHIGHMIAPGFDDQCECGGRGCLEAVAGAASVVRWAREQGWQATTSAELIASAATGDQVARAALGRAGTALGRVIASVAALLDLDRVVVGGDLAQAGPALWQPLNEAVATHARLSFLPGLRVVPSQLGDLGVLAGAGVLGLSAQG</sequence>
<comment type="similarity">
    <text evidence="1">Belongs to the ROK (NagC/XylR) family.</text>
</comment>
<comment type="caution">
    <text evidence="2">The sequence shown here is derived from an EMBL/GenBank/DDBJ whole genome shotgun (WGS) entry which is preliminary data.</text>
</comment>
<dbReference type="Pfam" id="PF00480">
    <property type="entry name" value="ROK"/>
    <property type="match status" value="1"/>
</dbReference>
<gene>
    <name evidence="2" type="ORF">GCM10023318_45830</name>
</gene>
<keyword evidence="3" id="KW-1185">Reference proteome</keyword>
<dbReference type="PANTHER" id="PTHR18964:SF169">
    <property type="entry name" value="N-ACETYLMANNOSAMINE KINASE"/>
    <property type="match status" value="1"/>
</dbReference>
<dbReference type="EMBL" id="BAABJM010000005">
    <property type="protein sequence ID" value="GAA5062326.1"/>
    <property type="molecule type" value="Genomic_DNA"/>
</dbReference>
<dbReference type="SUPFAM" id="SSF53067">
    <property type="entry name" value="Actin-like ATPase domain"/>
    <property type="match status" value="1"/>
</dbReference>